<name>A0AAU9SW21_THLAR</name>
<evidence type="ECO:0000313" key="3">
    <source>
        <dbReference type="Proteomes" id="UP000836841"/>
    </source>
</evidence>
<dbReference type="AlphaFoldDB" id="A0AAU9SW21"/>
<keyword evidence="3" id="KW-1185">Reference proteome</keyword>
<feature type="region of interest" description="Disordered" evidence="1">
    <location>
        <begin position="46"/>
        <end position="67"/>
    </location>
</feature>
<accession>A0AAU9SW21</accession>
<proteinExistence type="predicted"/>
<dbReference type="Proteomes" id="UP000836841">
    <property type="component" value="Chromosome 6"/>
</dbReference>
<reference evidence="2 3" key="1">
    <citation type="submission" date="2022-03" db="EMBL/GenBank/DDBJ databases">
        <authorList>
            <person name="Nunn A."/>
            <person name="Chopra R."/>
            <person name="Nunn A."/>
            <person name="Contreras Garrido A."/>
        </authorList>
    </citation>
    <scope>NUCLEOTIDE SEQUENCE [LARGE SCALE GENOMIC DNA]</scope>
</reference>
<protein>
    <submittedName>
        <fullName evidence="2">Uncharacterized protein</fullName>
    </submittedName>
</protein>
<organism evidence="2 3">
    <name type="scientific">Thlaspi arvense</name>
    <name type="common">Field penny-cress</name>
    <dbReference type="NCBI Taxonomy" id="13288"/>
    <lineage>
        <taxon>Eukaryota</taxon>
        <taxon>Viridiplantae</taxon>
        <taxon>Streptophyta</taxon>
        <taxon>Embryophyta</taxon>
        <taxon>Tracheophyta</taxon>
        <taxon>Spermatophyta</taxon>
        <taxon>Magnoliopsida</taxon>
        <taxon>eudicotyledons</taxon>
        <taxon>Gunneridae</taxon>
        <taxon>Pentapetalae</taxon>
        <taxon>rosids</taxon>
        <taxon>malvids</taxon>
        <taxon>Brassicales</taxon>
        <taxon>Brassicaceae</taxon>
        <taxon>Thlaspideae</taxon>
        <taxon>Thlaspi</taxon>
    </lineage>
</organism>
<evidence type="ECO:0000313" key="2">
    <source>
        <dbReference type="EMBL" id="CAH2071459.1"/>
    </source>
</evidence>
<sequence>MGNRKLCASSYICTADSSAFETRWNLLVTLVEKNAERYRNVKVYSENVSPKSSAETNRSLKISQTLD</sequence>
<dbReference type="EMBL" id="OU466862">
    <property type="protein sequence ID" value="CAH2071459.1"/>
    <property type="molecule type" value="Genomic_DNA"/>
</dbReference>
<gene>
    <name evidence="2" type="ORF">TAV2_LOCUS20906</name>
</gene>
<evidence type="ECO:0000256" key="1">
    <source>
        <dbReference type="SAM" id="MobiDB-lite"/>
    </source>
</evidence>